<dbReference type="KEGG" id="ffu:CLAFUR5_06422"/>
<organism evidence="2 3">
    <name type="scientific">Passalora fulva</name>
    <name type="common">Tomato leaf mold</name>
    <name type="synonym">Cladosporium fulvum</name>
    <dbReference type="NCBI Taxonomy" id="5499"/>
    <lineage>
        <taxon>Eukaryota</taxon>
        <taxon>Fungi</taxon>
        <taxon>Dikarya</taxon>
        <taxon>Ascomycota</taxon>
        <taxon>Pezizomycotina</taxon>
        <taxon>Dothideomycetes</taxon>
        <taxon>Dothideomycetidae</taxon>
        <taxon>Mycosphaerellales</taxon>
        <taxon>Mycosphaerellaceae</taxon>
        <taxon>Fulvia</taxon>
    </lineage>
</organism>
<protein>
    <recommendedName>
        <fullName evidence="4">Secreted protein</fullName>
    </recommendedName>
</protein>
<reference evidence="2" key="2">
    <citation type="journal article" date="2022" name="Microb. Genom.">
        <title>A chromosome-scale genome assembly of the tomato pathogen Cladosporium fulvum reveals a compartmentalized genome architecture and the presence of a dispensable chromosome.</title>
        <authorList>
            <person name="Zaccaron A.Z."/>
            <person name="Chen L.H."/>
            <person name="Samaras A."/>
            <person name="Stergiopoulos I."/>
        </authorList>
    </citation>
    <scope>NUCLEOTIDE SEQUENCE</scope>
    <source>
        <strain evidence="2">Race5_Kim</strain>
    </source>
</reference>
<evidence type="ECO:0008006" key="4">
    <source>
        <dbReference type="Google" id="ProtNLM"/>
    </source>
</evidence>
<evidence type="ECO:0000256" key="1">
    <source>
        <dbReference type="SAM" id="SignalP"/>
    </source>
</evidence>
<proteinExistence type="predicted"/>
<gene>
    <name evidence="2" type="ORF">CLAFUR5_06422</name>
</gene>
<reference evidence="2" key="1">
    <citation type="submission" date="2021-12" db="EMBL/GenBank/DDBJ databases">
        <authorList>
            <person name="Zaccaron A."/>
            <person name="Stergiopoulos I."/>
        </authorList>
    </citation>
    <scope>NUCLEOTIDE SEQUENCE</scope>
    <source>
        <strain evidence="2">Race5_Kim</strain>
    </source>
</reference>
<dbReference type="OrthoDB" id="3828405at2759"/>
<dbReference type="RefSeq" id="XP_047762092.1">
    <property type="nucleotide sequence ID" value="XM_047905570.1"/>
</dbReference>
<feature type="chain" id="PRO_5040391083" description="Secreted protein" evidence="1">
    <location>
        <begin position="18"/>
        <end position="141"/>
    </location>
</feature>
<feature type="signal peptide" evidence="1">
    <location>
        <begin position="1"/>
        <end position="17"/>
    </location>
</feature>
<evidence type="ECO:0000313" key="3">
    <source>
        <dbReference type="Proteomes" id="UP000756132"/>
    </source>
</evidence>
<dbReference type="AlphaFoldDB" id="A0A9Q8LHX0"/>
<keyword evidence="1" id="KW-0732">Signal</keyword>
<evidence type="ECO:0000313" key="2">
    <source>
        <dbReference type="EMBL" id="UJO17726.1"/>
    </source>
</evidence>
<accession>A0A9Q8LHX0</accession>
<dbReference type="Proteomes" id="UP000756132">
    <property type="component" value="Chromosome 5"/>
</dbReference>
<name>A0A9Q8LHX0_PASFU</name>
<dbReference type="GeneID" id="71986300"/>
<dbReference type="EMBL" id="CP090167">
    <property type="protein sequence ID" value="UJO17726.1"/>
    <property type="molecule type" value="Genomic_DNA"/>
</dbReference>
<keyword evidence="3" id="KW-1185">Reference proteome</keyword>
<sequence>MKLFSLLTLAFTTAVVGESPIGKCSIVKYPGVVNAIDKFCSRQDITVPSNYAGKGADSGFPWPKAHVEIDGNCRPPQWVPQKYCITQFQNMCANKRTEQKFGNKNCQNWKITYDKQKRQCKGWLDANCVEKTDTAYTTVNF</sequence>